<proteinExistence type="predicted"/>
<dbReference type="RefSeq" id="WP_094108588.1">
    <property type="nucleotide sequence ID" value="NZ_LUTP01000003.1"/>
</dbReference>
<feature type="compositionally biased region" description="Basic and acidic residues" evidence="1">
    <location>
        <begin position="90"/>
        <end position="122"/>
    </location>
</feature>
<sequence length="122" mass="14856">MIKPLLFAAVLASVMYTAPAAQADSLSLSLPGVQLHIGDRDRRGYYWDGRYWRDPDYWRERHHYHRPPPPPRHYYEPPPRVIVVQPPPRVYREDRHHRGPDRGWDRDRERGRRHHRDDDHRR</sequence>
<dbReference type="InterPro" id="IPR019638">
    <property type="entry name" value="DUF2502"/>
</dbReference>
<organism evidence="3 4">
    <name type="scientific">Lonsdalea iberica</name>
    <dbReference type="NCBI Taxonomy" id="1082703"/>
    <lineage>
        <taxon>Bacteria</taxon>
        <taxon>Pseudomonadati</taxon>
        <taxon>Pseudomonadota</taxon>
        <taxon>Gammaproteobacteria</taxon>
        <taxon>Enterobacterales</taxon>
        <taxon>Pectobacteriaceae</taxon>
        <taxon>Lonsdalea</taxon>
    </lineage>
</organism>
<evidence type="ECO:0000313" key="4">
    <source>
        <dbReference type="Proteomes" id="UP000194020"/>
    </source>
</evidence>
<accession>A0A1X3S180</accession>
<dbReference type="OrthoDB" id="6434667at2"/>
<comment type="caution">
    <text evidence="3">The sequence shown here is derived from an EMBL/GenBank/DDBJ whole genome shotgun (WGS) entry which is preliminary data.</text>
</comment>
<dbReference type="EMBL" id="LUTP01000003">
    <property type="protein sequence ID" value="OSN08267.1"/>
    <property type="molecule type" value="Genomic_DNA"/>
</dbReference>
<reference evidence="3 4" key="1">
    <citation type="submission" date="2016-02" db="EMBL/GenBank/DDBJ databases">
        <title>Species-wide whole genome sequencing reveals diversity, host range in Lonsdalea quercina.</title>
        <authorList>
            <person name="Li Y."/>
        </authorList>
    </citation>
    <scope>NUCLEOTIDE SEQUENCE [LARGE SCALE GENOMIC DNA]</scope>
    <source>
        <strain evidence="3 4">LMG 26264</strain>
    </source>
</reference>
<gene>
    <name evidence="3" type="ORF">AU511_01790</name>
</gene>
<dbReference type="Pfam" id="PF10697">
    <property type="entry name" value="DUF2502"/>
    <property type="match status" value="1"/>
</dbReference>
<dbReference type="Proteomes" id="UP000194020">
    <property type="component" value="Unassembled WGS sequence"/>
</dbReference>
<evidence type="ECO:0008006" key="5">
    <source>
        <dbReference type="Google" id="ProtNLM"/>
    </source>
</evidence>
<dbReference type="AlphaFoldDB" id="A0A1X3S180"/>
<feature type="region of interest" description="Disordered" evidence="1">
    <location>
        <begin position="85"/>
        <end position="122"/>
    </location>
</feature>
<protein>
    <recommendedName>
        <fullName evidence="5">DUF2502 domain-containing protein</fullName>
    </recommendedName>
</protein>
<evidence type="ECO:0000256" key="2">
    <source>
        <dbReference type="SAM" id="SignalP"/>
    </source>
</evidence>
<feature type="chain" id="PRO_5012914086" description="DUF2502 domain-containing protein" evidence="2">
    <location>
        <begin position="24"/>
        <end position="122"/>
    </location>
</feature>
<name>A0A1X3S180_9GAMM</name>
<feature type="signal peptide" evidence="2">
    <location>
        <begin position="1"/>
        <end position="23"/>
    </location>
</feature>
<keyword evidence="2" id="KW-0732">Signal</keyword>
<evidence type="ECO:0000256" key="1">
    <source>
        <dbReference type="SAM" id="MobiDB-lite"/>
    </source>
</evidence>
<evidence type="ECO:0000313" key="3">
    <source>
        <dbReference type="EMBL" id="OSN08267.1"/>
    </source>
</evidence>